<keyword evidence="3" id="KW-0805">Transcription regulation</keyword>
<evidence type="ECO:0000259" key="9">
    <source>
        <dbReference type="PROSITE" id="PS50217"/>
    </source>
</evidence>
<dbReference type="InterPro" id="IPR046347">
    <property type="entry name" value="bZIP_sf"/>
</dbReference>
<dbReference type="GO" id="GO:0005634">
    <property type="term" value="C:nucleus"/>
    <property type="evidence" value="ECO:0007669"/>
    <property type="project" value="UniProtKB-SubCell"/>
</dbReference>
<gene>
    <name evidence="11" type="ORF">KI387_014643</name>
</gene>
<feature type="compositionally biased region" description="Basic and acidic residues" evidence="8">
    <location>
        <begin position="130"/>
        <end position="141"/>
    </location>
</feature>
<feature type="domain" description="BZIP" evidence="9">
    <location>
        <begin position="157"/>
        <end position="201"/>
    </location>
</feature>
<dbReference type="SMART" id="SM00338">
    <property type="entry name" value="BRLZ"/>
    <property type="match status" value="1"/>
</dbReference>
<feature type="region of interest" description="Disordered" evidence="8">
    <location>
        <begin position="75"/>
        <end position="160"/>
    </location>
</feature>
<dbReference type="SUPFAM" id="SSF57959">
    <property type="entry name" value="Leucine zipper domain"/>
    <property type="match status" value="1"/>
</dbReference>
<feature type="non-terminal residue" evidence="11">
    <location>
        <position position="1"/>
    </location>
</feature>
<dbReference type="AlphaFoldDB" id="A0AA38CM25"/>
<keyword evidence="6" id="KW-0539">Nucleus</keyword>
<dbReference type="CDD" id="cd14708">
    <property type="entry name" value="bZIP_HBP1b-like"/>
    <property type="match status" value="1"/>
</dbReference>
<protein>
    <submittedName>
        <fullName evidence="11">Uncharacterized protein</fullName>
    </submittedName>
</protein>
<dbReference type="Pfam" id="PF00170">
    <property type="entry name" value="bZIP_1"/>
    <property type="match status" value="1"/>
</dbReference>
<proteinExistence type="inferred from homology"/>
<evidence type="ECO:0000256" key="6">
    <source>
        <dbReference type="ARBA" id="ARBA00023242"/>
    </source>
</evidence>
<dbReference type="PANTHER" id="PTHR45693">
    <property type="entry name" value="TRANSCRIPTION FACTOR TGA9"/>
    <property type="match status" value="1"/>
</dbReference>
<comment type="similarity">
    <text evidence="2">Belongs to the bZIP family.</text>
</comment>
<dbReference type="PANTHER" id="PTHR45693:SF13">
    <property type="entry name" value="TRANSCRIPTION FACTOR TGA10"/>
    <property type="match status" value="1"/>
</dbReference>
<feature type="compositionally biased region" description="Basic and acidic residues" evidence="8">
    <location>
        <begin position="151"/>
        <end position="160"/>
    </location>
</feature>
<keyword evidence="4" id="KW-0238">DNA-binding</keyword>
<evidence type="ECO:0000256" key="1">
    <source>
        <dbReference type="ARBA" id="ARBA00004123"/>
    </source>
</evidence>
<dbReference type="OMA" id="DNCVAHY"/>
<dbReference type="PROSITE" id="PS50217">
    <property type="entry name" value="BZIP"/>
    <property type="match status" value="1"/>
</dbReference>
<dbReference type="PROSITE" id="PS00036">
    <property type="entry name" value="BZIP_BASIC"/>
    <property type="match status" value="1"/>
</dbReference>
<accession>A0AA38CM25</accession>
<keyword evidence="5" id="KW-0804">Transcription</keyword>
<feature type="compositionally biased region" description="Polar residues" evidence="8">
    <location>
        <begin position="75"/>
        <end position="85"/>
    </location>
</feature>
<feature type="compositionally biased region" description="Polar residues" evidence="8">
    <location>
        <begin position="97"/>
        <end position="129"/>
    </location>
</feature>
<dbReference type="Gene3D" id="1.20.5.170">
    <property type="match status" value="1"/>
</dbReference>
<comment type="subcellular location">
    <subcellularLocation>
        <location evidence="1">Nucleus</location>
    </subcellularLocation>
</comment>
<feature type="domain" description="DOG1" evidence="10">
    <location>
        <begin position="231"/>
        <end position="445"/>
    </location>
</feature>
<evidence type="ECO:0000256" key="5">
    <source>
        <dbReference type="ARBA" id="ARBA00023163"/>
    </source>
</evidence>
<dbReference type="Proteomes" id="UP000824469">
    <property type="component" value="Unassembled WGS sequence"/>
</dbReference>
<dbReference type="FunFam" id="1.20.5.170:FF:000019">
    <property type="entry name" value="BZIP family transcription factor"/>
    <property type="match status" value="1"/>
</dbReference>
<evidence type="ECO:0000313" key="12">
    <source>
        <dbReference type="Proteomes" id="UP000824469"/>
    </source>
</evidence>
<comment type="caution">
    <text evidence="11">The sequence shown here is derived from an EMBL/GenBank/DDBJ whole genome shotgun (WGS) entry which is preliminary data.</text>
</comment>
<dbReference type="GO" id="GO:0006351">
    <property type="term" value="P:DNA-templated transcription"/>
    <property type="evidence" value="ECO:0007669"/>
    <property type="project" value="InterPro"/>
</dbReference>
<evidence type="ECO:0000259" key="10">
    <source>
        <dbReference type="PROSITE" id="PS51806"/>
    </source>
</evidence>
<dbReference type="PROSITE" id="PS51806">
    <property type="entry name" value="DOG1"/>
    <property type="match status" value="1"/>
</dbReference>
<dbReference type="InterPro" id="IPR004827">
    <property type="entry name" value="bZIP"/>
</dbReference>
<dbReference type="Pfam" id="PF14144">
    <property type="entry name" value="DOG1"/>
    <property type="match status" value="1"/>
</dbReference>
<dbReference type="GO" id="GO:0003700">
    <property type="term" value="F:DNA-binding transcription factor activity"/>
    <property type="evidence" value="ECO:0007669"/>
    <property type="project" value="InterPro"/>
</dbReference>
<sequence length="448" mass="50308">THTGPDFVKDNPGAYDLGELDQALFMYMEAGDPTAIQKQCSGDRPPTLNIFPSRPMHFEASTPAISRATSISGADSFDSESAQHTISHKRGPPQPEFDSQMSVKKSEPMETSEQMGRNANTTSKENTLNEVDKDMKHELNRKGPTSTSDPEGIKATDPKTLRRLAQNREAARKSRLRKKAYVQQLECSRMKLNQIEQELQRARAQGIFVGASGFLNDQGQPNGTSVISSEAAAFDMEYQRWLEEHHRHMCDLRAALQEHLSDNDLRLFVDNCVAHYSEILHIKSIAAKADVFHLLSGMWKTPAERCFMWMGGFRPSELLKILLPHIEPLTEQQYQCICSLQQSSVQAEEALSQGMEELQQSLLETIAGGSLSSQANMANYMGQMAIAIGKLANLEFLIRQADNLRHQTLQQLHRILTTRQAAKCFLAIGEYFSRLRALSSLWSARPRE</sequence>
<dbReference type="EMBL" id="JAHRHJ020000009">
    <property type="protein sequence ID" value="KAH9303060.1"/>
    <property type="molecule type" value="Genomic_DNA"/>
</dbReference>
<organism evidence="11 12">
    <name type="scientific">Taxus chinensis</name>
    <name type="common">Chinese yew</name>
    <name type="synonym">Taxus wallichiana var. chinensis</name>
    <dbReference type="NCBI Taxonomy" id="29808"/>
    <lineage>
        <taxon>Eukaryota</taxon>
        <taxon>Viridiplantae</taxon>
        <taxon>Streptophyta</taxon>
        <taxon>Embryophyta</taxon>
        <taxon>Tracheophyta</taxon>
        <taxon>Spermatophyta</taxon>
        <taxon>Pinopsida</taxon>
        <taxon>Pinidae</taxon>
        <taxon>Conifers II</taxon>
        <taxon>Cupressales</taxon>
        <taxon>Taxaceae</taxon>
        <taxon>Taxus</taxon>
    </lineage>
</organism>
<evidence type="ECO:0000256" key="8">
    <source>
        <dbReference type="SAM" id="MobiDB-lite"/>
    </source>
</evidence>
<keyword evidence="12" id="KW-1185">Reference proteome</keyword>
<evidence type="ECO:0000313" key="11">
    <source>
        <dbReference type="EMBL" id="KAH9303060.1"/>
    </source>
</evidence>
<evidence type="ECO:0000256" key="4">
    <source>
        <dbReference type="ARBA" id="ARBA00023125"/>
    </source>
</evidence>
<evidence type="ECO:0000256" key="7">
    <source>
        <dbReference type="SAM" id="Coils"/>
    </source>
</evidence>
<dbReference type="GO" id="GO:0043565">
    <property type="term" value="F:sequence-specific DNA binding"/>
    <property type="evidence" value="ECO:0007669"/>
    <property type="project" value="InterPro"/>
</dbReference>
<feature type="coiled-coil region" evidence="7">
    <location>
        <begin position="178"/>
        <end position="205"/>
    </location>
</feature>
<evidence type="ECO:0000256" key="2">
    <source>
        <dbReference type="ARBA" id="ARBA00007163"/>
    </source>
</evidence>
<keyword evidence="7" id="KW-0175">Coiled coil</keyword>
<name>A0AA38CM25_TAXCH</name>
<reference evidence="11 12" key="1">
    <citation type="journal article" date="2021" name="Nat. Plants">
        <title>The Taxus genome provides insights into paclitaxel biosynthesis.</title>
        <authorList>
            <person name="Xiong X."/>
            <person name="Gou J."/>
            <person name="Liao Q."/>
            <person name="Li Y."/>
            <person name="Zhou Q."/>
            <person name="Bi G."/>
            <person name="Li C."/>
            <person name="Du R."/>
            <person name="Wang X."/>
            <person name="Sun T."/>
            <person name="Guo L."/>
            <person name="Liang H."/>
            <person name="Lu P."/>
            <person name="Wu Y."/>
            <person name="Zhang Z."/>
            <person name="Ro D.K."/>
            <person name="Shang Y."/>
            <person name="Huang S."/>
            <person name="Yan J."/>
        </authorList>
    </citation>
    <scope>NUCLEOTIDE SEQUENCE [LARGE SCALE GENOMIC DNA]</scope>
    <source>
        <strain evidence="11">Ta-2019</strain>
    </source>
</reference>
<dbReference type="InterPro" id="IPR025422">
    <property type="entry name" value="TGA_domain"/>
</dbReference>
<evidence type="ECO:0000256" key="3">
    <source>
        <dbReference type="ARBA" id="ARBA00023015"/>
    </source>
</evidence>